<organism evidence="1">
    <name type="scientific">Desulfobacca acetoxidans</name>
    <dbReference type="NCBI Taxonomy" id="60893"/>
    <lineage>
        <taxon>Bacteria</taxon>
        <taxon>Pseudomonadati</taxon>
        <taxon>Thermodesulfobacteriota</taxon>
        <taxon>Desulfobaccia</taxon>
        <taxon>Desulfobaccales</taxon>
        <taxon>Desulfobaccaceae</taxon>
        <taxon>Desulfobacca</taxon>
    </lineage>
</organism>
<gene>
    <name evidence="1" type="ORF">ENV52_03540</name>
</gene>
<proteinExistence type="predicted"/>
<name>A0A7V6A215_9BACT</name>
<comment type="caution">
    <text evidence="1">The sequence shown here is derived from an EMBL/GenBank/DDBJ whole genome shotgun (WGS) entry which is preliminary data.</text>
</comment>
<dbReference type="AlphaFoldDB" id="A0A7V6A215"/>
<sequence length="90" mass="10892">MPQPSTTDQQQAHFHLVKNIIQQEDMWERIPEHAREFSPENLENLVKYAYFAGFIDMSQVIRLLFLKKGERARLLHKWYEEIRDKGCWLC</sequence>
<accession>A0A7V6A215</accession>
<protein>
    <submittedName>
        <fullName evidence="1">Uncharacterized protein</fullName>
    </submittedName>
</protein>
<reference evidence="1" key="1">
    <citation type="journal article" date="2020" name="mSystems">
        <title>Genome- and Community-Level Interaction Insights into Carbon Utilization and Element Cycling Functions of Hydrothermarchaeota in Hydrothermal Sediment.</title>
        <authorList>
            <person name="Zhou Z."/>
            <person name="Liu Y."/>
            <person name="Xu W."/>
            <person name="Pan J."/>
            <person name="Luo Z.H."/>
            <person name="Li M."/>
        </authorList>
    </citation>
    <scope>NUCLEOTIDE SEQUENCE [LARGE SCALE GENOMIC DNA]</scope>
    <source>
        <strain evidence="1">SpSt-767</strain>
    </source>
</reference>
<dbReference type="EMBL" id="DTGR01000050">
    <property type="protein sequence ID" value="HHS28759.1"/>
    <property type="molecule type" value="Genomic_DNA"/>
</dbReference>
<evidence type="ECO:0000313" key="1">
    <source>
        <dbReference type="EMBL" id="HHS28759.1"/>
    </source>
</evidence>